<evidence type="ECO:0000313" key="4">
    <source>
        <dbReference type="EMBL" id="PRY39327.1"/>
    </source>
</evidence>
<name>A0A2T0T108_9BACT</name>
<comment type="caution">
    <text evidence="4">The sequence shown here is derived from an EMBL/GenBank/DDBJ whole genome shotgun (WGS) entry which is preliminary data.</text>
</comment>
<protein>
    <submittedName>
        <fullName evidence="4">2-dehydro-3-deoxy-D-arabinonate dehydratase</fullName>
    </submittedName>
</protein>
<sequence>MKLYKTPSGLVLEANQQFFQIDADWDKLINRDDLHAYLIQLTTTASITAEPTQRMAPVGRQEVWAAGVTYLRSRDARMEESKKAGADNFYDRVYDAERPELFFKSTAERVVGPGAPVRIRRDSTWNVPEPELTLFITSSGRIVGYTCGNDMSSRSIEGENPLYLPQAKTYDGSAALGPCLYVPEQPIDPDTLMHLTIERAGETVFSGDLTISQMKRQHTELVSFLYRECSFPNGCFLMTGTGLVPPDSFTLQPGDQVNISIDGIGTLSNPVQQ</sequence>
<organism evidence="4 5">
    <name type="scientific">Spirosoma oryzae</name>
    <dbReference type="NCBI Taxonomy" id="1469603"/>
    <lineage>
        <taxon>Bacteria</taxon>
        <taxon>Pseudomonadati</taxon>
        <taxon>Bacteroidota</taxon>
        <taxon>Cytophagia</taxon>
        <taxon>Cytophagales</taxon>
        <taxon>Cytophagaceae</taxon>
        <taxon>Spirosoma</taxon>
    </lineage>
</organism>
<gene>
    <name evidence="4" type="ORF">CLV58_108217</name>
</gene>
<evidence type="ECO:0000313" key="5">
    <source>
        <dbReference type="Proteomes" id="UP000238375"/>
    </source>
</evidence>
<dbReference type="InterPro" id="IPR036663">
    <property type="entry name" value="Fumarylacetoacetase_C_sf"/>
</dbReference>
<dbReference type="Gene3D" id="3.90.850.10">
    <property type="entry name" value="Fumarylacetoacetase-like, C-terminal domain"/>
    <property type="match status" value="1"/>
</dbReference>
<evidence type="ECO:0000256" key="1">
    <source>
        <dbReference type="ARBA" id="ARBA00010211"/>
    </source>
</evidence>
<feature type="domain" description="Fumarylacetoacetase-like C-terminal" evidence="3">
    <location>
        <begin position="96"/>
        <end position="272"/>
    </location>
</feature>
<dbReference type="Proteomes" id="UP000238375">
    <property type="component" value="Unassembled WGS sequence"/>
</dbReference>
<dbReference type="GO" id="GO:0003824">
    <property type="term" value="F:catalytic activity"/>
    <property type="evidence" value="ECO:0007669"/>
    <property type="project" value="InterPro"/>
</dbReference>
<dbReference type="SUPFAM" id="SSF56529">
    <property type="entry name" value="FAH"/>
    <property type="match status" value="1"/>
</dbReference>
<dbReference type="GO" id="GO:0044281">
    <property type="term" value="P:small molecule metabolic process"/>
    <property type="evidence" value="ECO:0007669"/>
    <property type="project" value="UniProtKB-ARBA"/>
</dbReference>
<dbReference type="RefSeq" id="WP_106137999.1">
    <property type="nucleotide sequence ID" value="NZ_PVTE01000008.1"/>
</dbReference>
<accession>A0A2T0T108</accession>
<dbReference type="OrthoDB" id="9779415at2"/>
<dbReference type="AlphaFoldDB" id="A0A2T0T108"/>
<dbReference type="EMBL" id="PVTE01000008">
    <property type="protein sequence ID" value="PRY39327.1"/>
    <property type="molecule type" value="Genomic_DNA"/>
</dbReference>
<proteinExistence type="inferred from homology"/>
<evidence type="ECO:0000256" key="2">
    <source>
        <dbReference type="ARBA" id="ARBA00022723"/>
    </source>
</evidence>
<reference evidence="4 5" key="1">
    <citation type="submission" date="2018-03" db="EMBL/GenBank/DDBJ databases">
        <title>Genomic Encyclopedia of Archaeal and Bacterial Type Strains, Phase II (KMG-II): from individual species to whole genera.</title>
        <authorList>
            <person name="Goeker M."/>
        </authorList>
    </citation>
    <scope>NUCLEOTIDE SEQUENCE [LARGE SCALE GENOMIC DNA]</scope>
    <source>
        <strain evidence="4 5">DSM 28354</strain>
    </source>
</reference>
<keyword evidence="2" id="KW-0479">Metal-binding</keyword>
<evidence type="ECO:0000259" key="3">
    <source>
        <dbReference type="Pfam" id="PF01557"/>
    </source>
</evidence>
<dbReference type="InterPro" id="IPR051121">
    <property type="entry name" value="FAH"/>
</dbReference>
<dbReference type="PANTHER" id="PTHR42796:SF7">
    <property type="entry name" value="2-DEHYDRO-3-DEOXY-D-ARABINONATE DEHYDRATASE"/>
    <property type="match status" value="1"/>
</dbReference>
<keyword evidence="5" id="KW-1185">Reference proteome</keyword>
<dbReference type="InterPro" id="IPR011234">
    <property type="entry name" value="Fumarylacetoacetase-like_C"/>
</dbReference>
<comment type="similarity">
    <text evidence="1">Belongs to the FAH family.</text>
</comment>
<dbReference type="PANTHER" id="PTHR42796">
    <property type="entry name" value="FUMARYLACETOACETATE HYDROLASE DOMAIN-CONTAINING PROTEIN 2A-RELATED"/>
    <property type="match status" value="1"/>
</dbReference>
<dbReference type="Pfam" id="PF01557">
    <property type="entry name" value="FAA_hydrolase"/>
    <property type="match status" value="1"/>
</dbReference>
<dbReference type="GO" id="GO:0046872">
    <property type="term" value="F:metal ion binding"/>
    <property type="evidence" value="ECO:0007669"/>
    <property type="project" value="UniProtKB-KW"/>
</dbReference>